<evidence type="ECO:0000313" key="1">
    <source>
        <dbReference type="EMBL" id="CAE8585716.1"/>
    </source>
</evidence>
<proteinExistence type="predicted"/>
<evidence type="ECO:0000313" key="4">
    <source>
        <dbReference type="Proteomes" id="UP000626109"/>
    </source>
</evidence>
<gene>
    <name evidence="1" type="ORF">PGLA1383_LOCUS4620</name>
    <name evidence="2" type="ORF">PGLA2088_LOCUS30281</name>
    <name evidence="3" type="ORF">PGLA2088_LOCUS38931</name>
</gene>
<dbReference type="EMBL" id="CAJNNV010001739">
    <property type="protein sequence ID" value="CAE8585716.1"/>
    <property type="molecule type" value="Genomic_DNA"/>
</dbReference>
<name>A0A813K565_POLGL</name>
<dbReference type="EMBL" id="CAJNNW010032910">
    <property type="protein sequence ID" value="CAE8716125.1"/>
    <property type="molecule type" value="Genomic_DNA"/>
</dbReference>
<reference evidence="2" key="1">
    <citation type="submission" date="2021-02" db="EMBL/GenBank/DDBJ databases">
        <authorList>
            <person name="Dougan E. K."/>
            <person name="Rhodes N."/>
            <person name="Thang M."/>
            <person name="Chan C."/>
        </authorList>
    </citation>
    <scope>NUCLEOTIDE SEQUENCE</scope>
</reference>
<dbReference type="AlphaFoldDB" id="A0A813K565"/>
<dbReference type="EMBL" id="CAJNNW010028729">
    <property type="protein sequence ID" value="CAE8697386.1"/>
    <property type="molecule type" value="Genomic_DNA"/>
</dbReference>
<comment type="caution">
    <text evidence="2">The sequence shown here is derived from an EMBL/GenBank/DDBJ whole genome shotgun (WGS) entry which is preliminary data.</text>
</comment>
<protein>
    <submittedName>
        <fullName evidence="2">Uncharacterized protein</fullName>
    </submittedName>
</protein>
<dbReference type="Proteomes" id="UP000654075">
    <property type="component" value="Unassembled WGS sequence"/>
</dbReference>
<evidence type="ECO:0000313" key="5">
    <source>
        <dbReference type="Proteomes" id="UP000654075"/>
    </source>
</evidence>
<organism evidence="2 4">
    <name type="scientific">Polarella glacialis</name>
    <name type="common">Dinoflagellate</name>
    <dbReference type="NCBI Taxonomy" id="89957"/>
    <lineage>
        <taxon>Eukaryota</taxon>
        <taxon>Sar</taxon>
        <taxon>Alveolata</taxon>
        <taxon>Dinophyceae</taxon>
        <taxon>Suessiales</taxon>
        <taxon>Suessiaceae</taxon>
        <taxon>Polarella</taxon>
    </lineage>
</organism>
<evidence type="ECO:0000313" key="2">
    <source>
        <dbReference type="EMBL" id="CAE8697386.1"/>
    </source>
</evidence>
<feature type="non-terminal residue" evidence="2">
    <location>
        <position position="84"/>
    </location>
</feature>
<dbReference type="Proteomes" id="UP000626109">
    <property type="component" value="Unassembled WGS sequence"/>
</dbReference>
<keyword evidence="5" id="KW-1185">Reference proteome</keyword>
<evidence type="ECO:0000313" key="3">
    <source>
        <dbReference type="EMBL" id="CAE8716125.1"/>
    </source>
</evidence>
<accession>A0A813K565</accession>
<sequence length="84" mass="9593">MTLPLHVSDNVGRQSWSLDTTPLSSWLSNVKDKFTPTAKESKAKSQFFPDCEDDDKWDQERGFDIADSLENGMAREIVSEFMHP</sequence>